<evidence type="ECO:0000256" key="1">
    <source>
        <dbReference type="SAM" id="MobiDB-lite"/>
    </source>
</evidence>
<proteinExistence type="predicted"/>
<organism evidence="2 3">
    <name type="scientific">Caligus rogercresseyi</name>
    <name type="common">Sea louse</name>
    <dbReference type="NCBI Taxonomy" id="217165"/>
    <lineage>
        <taxon>Eukaryota</taxon>
        <taxon>Metazoa</taxon>
        <taxon>Ecdysozoa</taxon>
        <taxon>Arthropoda</taxon>
        <taxon>Crustacea</taxon>
        <taxon>Multicrustacea</taxon>
        <taxon>Hexanauplia</taxon>
        <taxon>Copepoda</taxon>
        <taxon>Siphonostomatoida</taxon>
        <taxon>Caligidae</taxon>
        <taxon>Caligus</taxon>
    </lineage>
</organism>
<keyword evidence="3" id="KW-1185">Reference proteome</keyword>
<gene>
    <name evidence="2" type="ORF">FKW44_010111</name>
</gene>
<feature type="compositionally biased region" description="Basic and acidic residues" evidence="1">
    <location>
        <begin position="1"/>
        <end position="10"/>
    </location>
</feature>
<feature type="region of interest" description="Disordered" evidence="1">
    <location>
        <begin position="1"/>
        <end position="33"/>
    </location>
</feature>
<feature type="non-terminal residue" evidence="2">
    <location>
        <position position="1"/>
    </location>
</feature>
<accession>A0A7T8K9B3</accession>
<protein>
    <submittedName>
        <fullName evidence="2">Uncharacterized protein</fullName>
    </submittedName>
</protein>
<evidence type="ECO:0000313" key="2">
    <source>
        <dbReference type="EMBL" id="QQP49435.1"/>
    </source>
</evidence>
<dbReference type="EMBL" id="CP045895">
    <property type="protein sequence ID" value="QQP49435.1"/>
    <property type="molecule type" value="Genomic_DNA"/>
</dbReference>
<dbReference type="Proteomes" id="UP000595437">
    <property type="component" value="Chromosome 6"/>
</dbReference>
<evidence type="ECO:0000313" key="3">
    <source>
        <dbReference type="Proteomes" id="UP000595437"/>
    </source>
</evidence>
<reference evidence="3" key="1">
    <citation type="submission" date="2021-01" db="EMBL/GenBank/DDBJ databases">
        <title>Caligus Genome Assembly.</title>
        <authorList>
            <person name="Gallardo-Escarate C."/>
        </authorList>
    </citation>
    <scope>NUCLEOTIDE SEQUENCE [LARGE SCALE GENOMIC DNA]</scope>
</reference>
<sequence length="84" mass="9191">PKDVMRRSESFHQGGRSYSVERLSDDPFHPNNFQRHLSAATSAAAAAASAPKKSSLSKSKSMEFLKAKLLSRKPSSVKSNKNKS</sequence>
<dbReference type="AlphaFoldDB" id="A0A7T8K9B3"/>
<feature type="non-terminal residue" evidence="2">
    <location>
        <position position="84"/>
    </location>
</feature>
<name>A0A7T8K9B3_CALRO</name>